<dbReference type="KEGG" id="crq:GCK72_004168"/>
<evidence type="ECO:0000313" key="2">
    <source>
        <dbReference type="Proteomes" id="UP000483820"/>
    </source>
</evidence>
<dbReference type="RefSeq" id="XP_053588709.1">
    <property type="nucleotide sequence ID" value="XM_053724515.1"/>
</dbReference>
<name>A0A6A5HBF8_CAERE</name>
<organism evidence="1 2">
    <name type="scientific">Caenorhabditis remanei</name>
    <name type="common">Caenorhabditis vulgaris</name>
    <dbReference type="NCBI Taxonomy" id="31234"/>
    <lineage>
        <taxon>Eukaryota</taxon>
        <taxon>Metazoa</taxon>
        <taxon>Ecdysozoa</taxon>
        <taxon>Nematoda</taxon>
        <taxon>Chromadorea</taxon>
        <taxon>Rhabditida</taxon>
        <taxon>Rhabditina</taxon>
        <taxon>Rhabditomorpha</taxon>
        <taxon>Rhabditoidea</taxon>
        <taxon>Rhabditidae</taxon>
        <taxon>Peloderinae</taxon>
        <taxon>Caenorhabditis</taxon>
    </lineage>
</organism>
<dbReference type="Proteomes" id="UP000483820">
    <property type="component" value="Chromosome II"/>
</dbReference>
<dbReference type="PROSITE" id="PS51257">
    <property type="entry name" value="PROKAR_LIPOPROTEIN"/>
    <property type="match status" value="1"/>
</dbReference>
<dbReference type="AlphaFoldDB" id="A0A6A5HBF8"/>
<gene>
    <name evidence="1" type="ORF">GCK72_004168</name>
</gene>
<reference evidence="1 2" key="1">
    <citation type="submission" date="2019-12" db="EMBL/GenBank/DDBJ databases">
        <title>Chromosome-level assembly of the Caenorhabditis remanei genome.</title>
        <authorList>
            <person name="Teterina A.A."/>
            <person name="Willis J.H."/>
            <person name="Phillips P.C."/>
        </authorList>
    </citation>
    <scope>NUCLEOTIDE SEQUENCE [LARGE SCALE GENOMIC DNA]</scope>
    <source>
        <strain evidence="1 2">PX506</strain>
        <tissue evidence="1">Whole organism</tissue>
    </source>
</reference>
<proteinExistence type="predicted"/>
<dbReference type="CTD" id="78773822"/>
<accession>A0A6A5HBF8</accession>
<sequence length="98" mass="10228">MTGSRITDCSQCTAGVGLSCLQTNRRNDSPSKIELGNRLIVQVSSNLAKRRISVNVKGVLLSKNCSNVICIVTTSSSLGCGCLGGCCTYGPRMLGGRS</sequence>
<protein>
    <submittedName>
        <fullName evidence="1">Uncharacterized protein</fullName>
    </submittedName>
</protein>
<comment type="caution">
    <text evidence="1">The sequence shown here is derived from an EMBL/GenBank/DDBJ whole genome shotgun (WGS) entry which is preliminary data.</text>
</comment>
<evidence type="ECO:0000313" key="1">
    <source>
        <dbReference type="EMBL" id="KAF1764221.1"/>
    </source>
</evidence>
<dbReference type="GeneID" id="78773822"/>
<dbReference type="EMBL" id="WUAV01000002">
    <property type="protein sequence ID" value="KAF1764221.1"/>
    <property type="molecule type" value="Genomic_DNA"/>
</dbReference>